<evidence type="ECO:0008006" key="3">
    <source>
        <dbReference type="Google" id="ProtNLM"/>
    </source>
</evidence>
<dbReference type="Gene3D" id="2.40.70.10">
    <property type="entry name" value="Acid Proteases"/>
    <property type="match status" value="1"/>
</dbReference>
<dbReference type="PANTHER" id="PTHR33067:SF35">
    <property type="entry name" value="ASPARTIC PEPTIDASE DDI1-TYPE DOMAIN-CONTAINING PROTEIN"/>
    <property type="match status" value="1"/>
</dbReference>
<keyword evidence="2" id="KW-1185">Reference proteome</keyword>
<sequence length="295" mass="34269">MNFQIPVKDYLAFEPVYEKDKVENLLRLFEKLDLSIPSKRFIKNQAYTNFLRELVSQKEEESNIGAKELLEIIRERYERNKALVEECNGCKPQRLPHKLKDPRRFTVQCSIKGVDIKEALLDLGSSINIIPLAMVDKLNIGQLKITRTMELTLANQSVINSCGMVEDVLLKIKDLVFPVDFVILDIEVDDENQMILGRPFLATSHACINMDDGELMLRIGEERRIIKVCKKLNAHCYKVEVREKDLDNVSLFLNQEWEEVILGPEERLHEVSPGRIQRMEREWMESAPLWKTDPS</sequence>
<comment type="caution">
    <text evidence="1">The sequence shown here is derived from an EMBL/GenBank/DDBJ whole genome shotgun (WGS) entry which is preliminary data.</text>
</comment>
<dbReference type="Pfam" id="PF13650">
    <property type="entry name" value="Asp_protease_2"/>
    <property type="match status" value="1"/>
</dbReference>
<evidence type="ECO:0000313" key="2">
    <source>
        <dbReference type="Proteomes" id="UP000265520"/>
    </source>
</evidence>
<dbReference type="SUPFAM" id="SSF50630">
    <property type="entry name" value="Acid proteases"/>
    <property type="match status" value="1"/>
</dbReference>
<dbReference type="Proteomes" id="UP000265520">
    <property type="component" value="Unassembled WGS sequence"/>
</dbReference>
<dbReference type="EMBL" id="LXQA010019454">
    <property type="protein sequence ID" value="MCH90984.1"/>
    <property type="molecule type" value="Genomic_DNA"/>
</dbReference>
<name>A0A392MXI8_9FABA</name>
<dbReference type="InterPro" id="IPR021109">
    <property type="entry name" value="Peptidase_aspartic_dom_sf"/>
</dbReference>
<evidence type="ECO:0000313" key="1">
    <source>
        <dbReference type="EMBL" id="MCH90984.1"/>
    </source>
</evidence>
<dbReference type="AlphaFoldDB" id="A0A392MXI8"/>
<reference evidence="1 2" key="1">
    <citation type="journal article" date="2018" name="Front. Plant Sci.">
        <title>Red Clover (Trifolium pratense) and Zigzag Clover (T. medium) - A Picture of Genomic Similarities and Differences.</title>
        <authorList>
            <person name="Dluhosova J."/>
            <person name="Istvanek J."/>
            <person name="Nedelnik J."/>
            <person name="Repkova J."/>
        </authorList>
    </citation>
    <scope>NUCLEOTIDE SEQUENCE [LARGE SCALE GENOMIC DNA]</scope>
    <source>
        <strain evidence="2">cv. 10/8</strain>
        <tissue evidence="1">Leaf</tissue>
    </source>
</reference>
<dbReference type="CDD" id="cd00303">
    <property type="entry name" value="retropepsin_like"/>
    <property type="match status" value="1"/>
</dbReference>
<organism evidence="1 2">
    <name type="scientific">Trifolium medium</name>
    <dbReference type="NCBI Taxonomy" id="97028"/>
    <lineage>
        <taxon>Eukaryota</taxon>
        <taxon>Viridiplantae</taxon>
        <taxon>Streptophyta</taxon>
        <taxon>Embryophyta</taxon>
        <taxon>Tracheophyta</taxon>
        <taxon>Spermatophyta</taxon>
        <taxon>Magnoliopsida</taxon>
        <taxon>eudicotyledons</taxon>
        <taxon>Gunneridae</taxon>
        <taxon>Pentapetalae</taxon>
        <taxon>rosids</taxon>
        <taxon>fabids</taxon>
        <taxon>Fabales</taxon>
        <taxon>Fabaceae</taxon>
        <taxon>Papilionoideae</taxon>
        <taxon>50 kb inversion clade</taxon>
        <taxon>NPAAA clade</taxon>
        <taxon>Hologalegina</taxon>
        <taxon>IRL clade</taxon>
        <taxon>Trifolieae</taxon>
        <taxon>Trifolium</taxon>
    </lineage>
</organism>
<gene>
    <name evidence="1" type="ORF">A2U01_0011908</name>
</gene>
<accession>A0A392MXI8</accession>
<dbReference type="PANTHER" id="PTHR33067">
    <property type="entry name" value="RNA-DIRECTED DNA POLYMERASE-RELATED"/>
    <property type="match status" value="1"/>
</dbReference>
<protein>
    <recommendedName>
        <fullName evidence="3">Aspartic peptidase DDI1-type domain-containing protein</fullName>
    </recommendedName>
</protein>
<proteinExistence type="predicted"/>